<name>A0AAE6M901_TREPH</name>
<reference evidence="1 2" key="1">
    <citation type="submission" date="2019-08" db="EMBL/GenBank/DDBJ databases">
        <authorList>
            <person name="Kuhnert P."/>
        </authorList>
    </citation>
    <scope>NUCLEOTIDE SEQUENCE [LARGE SCALE GENOMIC DNA]</scope>
    <source>
        <strain evidence="1 2">B36.5</strain>
    </source>
</reference>
<protein>
    <submittedName>
        <fullName evidence="1">Uncharacterized protein</fullName>
    </submittedName>
</protein>
<evidence type="ECO:0000313" key="1">
    <source>
        <dbReference type="EMBL" id="QEJ99630.1"/>
    </source>
</evidence>
<proteinExistence type="predicted"/>
<evidence type="ECO:0000313" key="2">
    <source>
        <dbReference type="Proteomes" id="UP000323594"/>
    </source>
</evidence>
<dbReference type="Proteomes" id="UP000323594">
    <property type="component" value="Chromosome"/>
</dbReference>
<gene>
    <name evidence="1" type="ORF">FUT82_09670</name>
</gene>
<dbReference type="EMBL" id="CP042817">
    <property type="protein sequence ID" value="QEJ99630.1"/>
    <property type="molecule type" value="Genomic_DNA"/>
</dbReference>
<sequence>MLPKHKKFYKKEFDTAQGRTLGISTSASPTSFKASMLGFCVDALKHRLEFCKGEQCTIGILKSAVPYC</sequence>
<dbReference type="AlphaFoldDB" id="A0AAE6M901"/>
<accession>A0AAE6M901</accession>
<organism evidence="1 2">
    <name type="scientific">Treponema phagedenis</name>
    <dbReference type="NCBI Taxonomy" id="162"/>
    <lineage>
        <taxon>Bacteria</taxon>
        <taxon>Pseudomonadati</taxon>
        <taxon>Spirochaetota</taxon>
        <taxon>Spirochaetia</taxon>
        <taxon>Spirochaetales</taxon>
        <taxon>Treponemataceae</taxon>
        <taxon>Treponema</taxon>
    </lineage>
</organism>